<protein>
    <submittedName>
        <fullName evidence="8">1-acyl-sn-glycerol-3-phosphate acyltransferase</fullName>
    </submittedName>
</protein>
<dbReference type="STRING" id="151894.SAMN04488524_2896"/>
<gene>
    <name evidence="8" type="ORF">SAMN04488524_2896</name>
</gene>
<name>A0A1W2CL77_9SPHI</name>
<dbReference type="OrthoDB" id="9803035at2"/>
<reference evidence="9" key="1">
    <citation type="submission" date="2017-04" db="EMBL/GenBank/DDBJ databases">
        <authorList>
            <person name="Varghese N."/>
            <person name="Submissions S."/>
        </authorList>
    </citation>
    <scope>NUCLEOTIDE SEQUENCE [LARGE SCALE GENOMIC DNA]</scope>
    <source>
        <strain evidence="9">DSM 12126</strain>
    </source>
</reference>
<feature type="domain" description="Phospholipid/glycerol acyltransferase" evidence="7">
    <location>
        <begin position="74"/>
        <end position="190"/>
    </location>
</feature>
<sequence>MIDHLKQAHRIYSIFIILLFSIIFFPFYYLSAQNPKTYDLLNWLRKLNSRLCTFFIGTSFRFTFEEPLEEGETYIYCSNHTSNLDIMILCTLARGRFHFMGKEELLKNPVLKIFFKTIDIPVNRESRISAFRAFKRAAENLKQGMSLIIFPEGGIDDKHYPPKLMPFKNGPFRLAIENKVPIVAVSLTDIWKRMWDDGSKYGSSPGVCNIYVHKPVLTVNLTIDDSDELKDRIFEMINSKLVINDYR</sequence>
<evidence type="ECO:0000256" key="3">
    <source>
        <dbReference type="ARBA" id="ARBA00022679"/>
    </source>
</evidence>
<evidence type="ECO:0000256" key="1">
    <source>
        <dbReference type="ARBA" id="ARBA00005189"/>
    </source>
</evidence>
<evidence type="ECO:0000313" key="8">
    <source>
        <dbReference type="EMBL" id="SMC85408.1"/>
    </source>
</evidence>
<accession>A0A1W2CL77</accession>
<comment type="pathway">
    <text evidence="1">Lipid metabolism.</text>
</comment>
<keyword evidence="5 8" id="KW-0012">Acyltransferase</keyword>
<dbReference type="Proteomes" id="UP000192756">
    <property type="component" value="Unassembled WGS sequence"/>
</dbReference>
<keyword evidence="2" id="KW-0444">Lipid biosynthesis</keyword>
<dbReference type="EMBL" id="FWXT01000002">
    <property type="protein sequence ID" value="SMC85408.1"/>
    <property type="molecule type" value="Genomic_DNA"/>
</dbReference>
<evidence type="ECO:0000256" key="6">
    <source>
        <dbReference type="SAM" id="Phobius"/>
    </source>
</evidence>
<dbReference type="InterPro" id="IPR002123">
    <property type="entry name" value="Plipid/glycerol_acylTrfase"/>
</dbReference>
<keyword evidence="6" id="KW-0812">Transmembrane</keyword>
<evidence type="ECO:0000259" key="7">
    <source>
        <dbReference type="SMART" id="SM00563"/>
    </source>
</evidence>
<dbReference type="Pfam" id="PF01553">
    <property type="entry name" value="Acyltransferase"/>
    <property type="match status" value="1"/>
</dbReference>
<dbReference type="GO" id="GO:0003841">
    <property type="term" value="F:1-acylglycerol-3-phosphate O-acyltransferase activity"/>
    <property type="evidence" value="ECO:0007669"/>
    <property type="project" value="TreeGrafter"/>
</dbReference>
<dbReference type="CDD" id="cd07989">
    <property type="entry name" value="LPLAT_AGPAT-like"/>
    <property type="match status" value="1"/>
</dbReference>
<dbReference type="PANTHER" id="PTHR10434:SF64">
    <property type="entry name" value="1-ACYL-SN-GLYCEROL-3-PHOSPHATE ACYLTRANSFERASE-RELATED"/>
    <property type="match status" value="1"/>
</dbReference>
<keyword evidence="6" id="KW-1133">Transmembrane helix</keyword>
<proteinExistence type="predicted"/>
<keyword evidence="6" id="KW-0472">Membrane</keyword>
<keyword evidence="4" id="KW-0443">Lipid metabolism</keyword>
<dbReference type="GO" id="GO:0006654">
    <property type="term" value="P:phosphatidic acid biosynthetic process"/>
    <property type="evidence" value="ECO:0007669"/>
    <property type="project" value="TreeGrafter"/>
</dbReference>
<evidence type="ECO:0000256" key="5">
    <source>
        <dbReference type="ARBA" id="ARBA00023315"/>
    </source>
</evidence>
<dbReference type="AlphaFoldDB" id="A0A1W2CL77"/>
<dbReference type="SMART" id="SM00563">
    <property type="entry name" value="PlsC"/>
    <property type="match status" value="1"/>
</dbReference>
<evidence type="ECO:0000313" key="9">
    <source>
        <dbReference type="Proteomes" id="UP000192756"/>
    </source>
</evidence>
<organism evidence="8 9">
    <name type="scientific">Pedobacter africanus</name>
    <dbReference type="NCBI Taxonomy" id="151894"/>
    <lineage>
        <taxon>Bacteria</taxon>
        <taxon>Pseudomonadati</taxon>
        <taxon>Bacteroidota</taxon>
        <taxon>Sphingobacteriia</taxon>
        <taxon>Sphingobacteriales</taxon>
        <taxon>Sphingobacteriaceae</taxon>
        <taxon>Pedobacter</taxon>
    </lineage>
</organism>
<evidence type="ECO:0000256" key="2">
    <source>
        <dbReference type="ARBA" id="ARBA00022516"/>
    </source>
</evidence>
<keyword evidence="9" id="KW-1185">Reference proteome</keyword>
<dbReference type="PANTHER" id="PTHR10434">
    <property type="entry name" value="1-ACYL-SN-GLYCEROL-3-PHOSPHATE ACYLTRANSFERASE"/>
    <property type="match status" value="1"/>
</dbReference>
<feature type="transmembrane region" description="Helical" evidence="6">
    <location>
        <begin position="12"/>
        <end position="30"/>
    </location>
</feature>
<keyword evidence="3 8" id="KW-0808">Transferase</keyword>
<evidence type="ECO:0000256" key="4">
    <source>
        <dbReference type="ARBA" id="ARBA00023098"/>
    </source>
</evidence>
<dbReference type="SUPFAM" id="SSF69593">
    <property type="entry name" value="Glycerol-3-phosphate (1)-acyltransferase"/>
    <property type="match status" value="1"/>
</dbReference>
<dbReference type="RefSeq" id="WP_084240234.1">
    <property type="nucleotide sequence ID" value="NZ_FWXT01000002.1"/>
</dbReference>